<reference evidence="10" key="1">
    <citation type="submission" date="2023-03" db="EMBL/GenBank/DDBJ databases">
        <title>Stygiobacter electus gen. nov., sp. nov., facultatively anaerobic thermotolerant bacterium of the class Ignavibacteria from a well of Yessentuki mineral water deposit.</title>
        <authorList>
            <person name="Podosokorskaya O.A."/>
            <person name="Elcheninov A.G."/>
            <person name="Petrova N.F."/>
            <person name="Zavarzina D.G."/>
            <person name="Kublanov I.V."/>
            <person name="Merkel A.Y."/>
        </authorList>
    </citation>
    <scope>NUCLEOTIDE SEQUENCE</scope>
    <source>
        <strain evidence="10">09-Me</strain>
    </source>
</reference>
<comment type="similarity">
    <text evidence="2">Belongs to the ABC-2 integral membrane protein family.</text>
</comment>
<dbReference type="Gene3D" id="3.40.1710.10">
    <property type="entry name" value="abc type-2 transporter like domain"/>
    <property type="match status" value="1"/>
</dbReference>
<dbReference type="GO" id="GO:0140359">
    <property type="term" value="F:ABC-type transporter activity"/>
    <property type="evidence" value="ECO:0007669"/>
    <property type="project" value="InterPro"/>
</dbReference>
<evidence type="ECO:0000256" key="2">
    <source>
        <dbReference type="ARBA" id="ARBA00007783"/>
    </source>
</evidence>
<keyword evidence="6 8" id="KW-1133">Transmembrane helix</keyword>
<proteinExistence type="inferred from homology"/>
<evidence type="ECO:0000256" key="7">
    <source>
        <dbReference type="ARBA" id="ARBA00023136"/>
    </source>
</evidence>
<gene>
    <name evidence="10" type="ORF">P0M35_06965</name>
</gene>
<feature type="transmembrane region" description="Helical" evidence="8">
    <location>
        <begin position="21"/>
        <end position="40"/>
    </location>
</feature>
<organism evidence="10 11">
    <name type="scientific">Stygiobacter electus</name>
    <dbReference type="NCBI Taxonomy" id="3032292"/>
    <lineage>
        <taxon>Bacteria</taxon>
        <taxon>Pseudomonadati</taxon>
        <taxon>Ignavibacteriota</taxon>
        <taxon>Ignavibacteria</taxon>
        <taxon>Ignavibacteriales</taxon>
        <taxon>Melioribacteraceae</taxon>
        <taxon>Stygiobacter</taxon>
    </lineage>
</organism>
<evidence type="ECO:0000256" key="8">
    <source>
        <dbReference type="SAM" id="Phobius"/>
    </source>
</evidence>
<name>A0AAE3P066_9BACT</name>
<dbReference type="InterPro" id="IPR051449">
    <property type="entry name" value="ABC-2_transporter_component"/>
</dbReference>
<keyword evidence="11" id="KW-1185">Reference proteome</keyword>
<dbReference type="Proteomes" id="UP001221302">
    <property type="component" value="Unassembled WGS sequence"/>
</dbReference>
<evidence type="ECO:0000313" key="10">
    <source>
        <dbReference type="EMBL" id="MDF1611884.1"/>
    </source>
</evidence>
<dbReference type="Pfam" id="PF12698">
    <property type="entry name" value="ABC2_membrane_3"/>
    <property type="match status" value="1"/>
</dbReference>
<dbReference type="GO" id="GO:0005886">
    <property type="term" value="C:plasma membrane"/>
    <property type="evidence" value="ECO:0007669"/>
    <property type="project" value="UniProtKB-SubCell"/>
</dbReference>
<accession>A0AAE3P066</accession>
<feature type="transmembrane region" description="Helical" evidence="8">
    <location>
        <begin position="328"/>
        <end position="347"/>
    </location>
</feature>
<dbReference type="AlphaFoldDB" id="A0AAE3P066"/>
<keyword evidence="7 8" id="KW-0472">Membrane</keyword>
<keyword evidence="3" id="KW-0813">Transport</keyword>
<evidence type="ECO:0000259" key="9">
    <source>
        <dbReference type="PROSITE" id="PS51012"/>
    </source>
</evidence>
<comment type="caution">
    <text evidence="10">The sequence shown here is derived from an EMBL/GenBank/DDBJ whole genome shotgun (WGS) entry which is preliminary data.</text>
</comment>
<evidence type="ECO:0000256" key="1">
    <source>
        <dbReference type="ARBA" id="ARBA00004651"/>
    </source>
</evidence>
<feature type="transmembrane region" description="Helical" evidence="8">
    <location>
        <begin position="230"/>
        <end position="259"/>
    </location>
</feature>
<dbReference type="EMBL" id="JARGDL010000007">
    <property type="protein sequence ID" value="MDF1611884.1"/>
    <property type="molecule type" value="Genomic_DNA"/>
</dbReference>
<evidence type="ECO:0000313" key="11">
    <source>
        <dbReference type="Proteomes" id="UP001221302"/>
    </source>
</evidence>
<dbReference type="InterPro" id="IPR047817">
    <property type="entry name" value="ABC2_TM_bact-type"/>
</dbReference>
<dbReference type="PROSITE" id="PS51012">
    <property type="entry name" value="ABC_TM2"/>
    <property type="match status" value="1"/>
</dbReference>
<feature type="domain" description="ABC transmembrane type-2" evidence="9">
    <location>
        <begin position="134"/>
        <end position="380"/>
    </location>
</feature>
<protein>
    <submittedName>
        <fullName evidence="10">ABC transporter permease</fullName>
    </submittedName>
</protein>
<dbReference type="InterPro" id="IPR013525">
    <property type="entry name" value="ABC2_TM"/>
</dbReference>
<feature type="transmembrane region" description="Helical" evidence="8">
    <location>
        <begin position="187"/>
        <end position="209"/>
    </location>
</feature>
<feature type="transmembrane region" description="Helical" evidence="8">
    <location>
        <begin position="271"/>
        <end position="289"/>
    </location>
</feature>
<keyword evidence="4" id="KW-1003">Cell membrane</keyword>
<evidence type="ECO:0000256" key="6">
    <source>
        <dbReference type="ARBA" id="ARBA00022989"/>
    </source>
</evidence>
<dbReference type="PANTHER" id="PTHR30294:SF46">
    <property type="entry name" value="ABC TRANSPORTER PERMEASE"/>
    <property type="match status" value="1"/>
</dbReference>
<feature type="transmembrane region" description="Helical" evidence="8">
    <location>
        <begin position="359"/>
        <end position="379"/>
    </location>
</feature>
<sequence length="389" mass="44673">MTSAYIKILLREFNRIFERKTLYLISIILPIIIFLTYGFIYKQEIIREIPVSIYDNDNSSLSQKIIEQVESSSSLRIVKYNFNLEEVKNDFKSGSVHAAFYIPKGFEKNIKMNKNSTIVVYINSSNLIFNNIILKDATTIIKTVSASILLKKIRSKGNSFNKSLDIINPVRIETASLYNYNYSYLNYLVPGLIGFTLQMMIMISSVLVFSSEFSHGSFNELVRISKFSSFNIIIGKLTSHFLIHITNILLILFIIFPFFNIHVKGAYTNLFFIYIIFVLTNLLIAFAVSSLIKDQQLATEVVVFFNTPAFIFSGFTFPLWAMPNIHASIAYTMPFTYFINSSIKIMYMNCSLSYIKNEILIFSALIMISLVITFLSISYKIKNSNKDLD</sequence>
<dbReference type="RefSeq" id="WP_321535651.1">
    <property type="nucleotide sequence ID" value="NZ_JARGDL010000007.1"/>
</dbReference>
<evidence type="ECO:0000256" key="5">
    <source>
        <dbReference type="ARBA" id="ARBA00022692"/>
    </source>
</evidence>
<evidence type="ECO:0000256" key="3">
    <source>
        <dbReference type="ARBA" id="ARBA00022448"/>
    </source>
</evidence>
<dbReference type="PANTHER" id="PTHR30294">
    <property type="entry name" value="MEMBRANE COMPONENT OF ABC TRANSPORTER YHHJ-RELATED"/>
    <property type="match status" value="1"/>
</dbReference>
<comment type="subcellular location">
    <subcellularLocation>
        <location evidence="1">Cell membrane</location>
        <topology evidence="1">Multi-pass membrane protein</topology>
    </subcellularLocation>
</comment>
<keyword evidence="5 8" id="KW-0812">Transmembrane</keyword>
<evidence type="ECO:0000256" key="4">
    <source>
        <dbReference type="ARBA" id="ARBA00022475"/>
    </source>
</evidence>